<dbReference type="Proteomes" id="UP000295151">
    <property type="component" value="Unassembled WGS sequence"/>
</dbReference>
<reference evidence="9 10" key="1">
    <citation type="submission" date="2019-03" db="EMBL/GenBank/DDBJ databases">
        <title>Genomic Encyclopedia of Type Strains, Phase III (KMG-III): the genomes of soil and plant-associated and newly described type strains.</title>
        <authorList>
            <person name="Whitman W."/>
        </authorList>
    </citation>
    <scope>NUCLEOTIDE SEQUENCE [LARGE SCALE GENOMIC DNA]</scope>
    <source>
        <strain evidence="9 10">VKM Ac-2575</strain>
    </source>
</reference>
<dbReference type="InterPro" id="IPR015358">
    <property type="entry name" value="Tscrpt_reg_MerR_DNA-bd"/>
</dbReference>
<evidence type="ECO:0000256" key="5">
    <source>
        <dbReference type="ARBA" id="ARBA00023015"/>
    </source>
</evidence>
<dbReference type="PROSITE" id="PS00552">
    <property type="entry name" value="HTH_MERR_1"/>
    <property type="match status" value="1"/>
</dbReference>
<evidence type="ECO:0000313" key="10">
    <source>
        <dbReference type="Proteomes" id="UP000295151"/>
    </source>
</evidence>
<name>A0A4R7TA51_9ACTN</name>
<evidence type="ECO:0000256" key="3">
    <source>
        <dbReference type="ARBA" id="ARBA00023004"/>
    </source>
</evidence>
<keyword evidence="10" id="KW-1185">Reference proteome</keyword>
<feature type="domain" description="HTH merR-type" evidence="8">
    <location>
        <begin position="12"/>
        <end position="80"/>
    </location>
</feature>
<keyword evidence="7" id="KW-0804">Transcription</keyword>
<dbReference type="PANTHER" id="PTHR30204:SF0">
    <property type="entry name" value="REDOX-SENSITIVE TRANSCRIPTIONAL ACTIVATOR SOXR"/>
    <property type="match status" value="1"/>
</dbReference>
<dbReference type="RefSeq" id="WP_133978649.1">
    <property type="nucleotide sequence ID" value="NZ_SOCE01000001.1"/>
</dbReference>
<gene>
    <name evidence="9" type="ORF">EV138_2415</name>
</gene>
<dbReference type="CDD" id="cd01110">
    <property type="entry name" value="HTH_SoxR"/>
    <property type="match status" value="1"/>
</dbReference>
<dbReference type="PRINTS" id="PR00040">
    <property type="entry name" value="HTHMERR"/>
</dbReference>
<dbReference type="Pfam" id="PF00376">
    <property type="entry name" value="MerR"/>
    <property type="match status" value="1"/>
</dbReference>
<evidence type="ECO:0000256" key="6">
    <source>
        <dbReference type="ARBA" id="ARBA00023125"/>
    </source>
</evidence>
<keyword evidence="3" id="KW-0408">Iron</keyword>
<dbReference type="InterPro" id="IPR009061">
    <property type="entry name" value="DNA-bd_dom_put_sf"/>
</dbReference>
<dbReference type="EMBL" id="SOCE01000001">
    <property type="protein sequence ID" value="TDU88864.1"/>
    <property type="molecule type" value="Genomic_DNA"/>
</dbReference>
<dbReference type="GO" id="GO:0046872">
    <property type="term" value="F:metal ion binding"/>
    <property type="evidence" value="ECO:0007669"/>
    <property type="project" value="UniProtKB-KW"/>
</dbReference>
<dbReference type="InterPro" id="IPR000551">
    <property type="entry name" value="MerR-type_HTH_dom"/>
</dbReference>
<keyword evidence="4" id="KW-0411">Iron-sulfur</keyword>
<accession>A0A4R7TA51</accession>
<organism evidence="9 10">
    <name type="scientific">Kribbella voronezhensis</name>
    <dbReference type="NCBI Taxonomy" id="2512212"/>
    <lineage>
        <taxon>Bacteria</taxon>
        <taxon>Bacillati</taxon>
        <taxon>Actinomycetota</taxon>
        <taxon>Actinomycetes</taxon>
        <taxon>Propionibacteriales</taxon>
        <taxon>Kribbellaceae</taxon>
        <taxon>Kribbella</taxon>
    </lineage>
</organism>
<protein>
    <submittedName>
        <fullName evidence="9">MerR family redox-sensitive transcriptional activator SoxR</fullName>
    </submittedName>
</protein>
<dbReference type="PANTHER" id="PTHR30204">
    <property type="entry name" value="REDOX-CYCLING DRUG-SENSING TRANSCRIPTIONAL ACTIVATOR SOXR"/>
    <property type="match status" value="1"/>
</dbReference>
<keyword evidence="5" id="KW-0805">Transcription regulation</keyword>
<dbReference type="SMART" id="SM00422">
    <property type="entry name" value="HTH_MERR"/>
    <property type="match status" value="1"/>
</dbReference>
<sequence length="158" mass="17599">MAEDTILSKDHWLSIGEIAGRSGVAASALRFYEEQGLIASRRTSGNQRQYQRSTLRRIAFIQAAQRVGLALAEIKSALDSLPDDRTPTRADWSKLSKSWRTRLDERIAELERLRDDLDGCIGCGCLSLQRCNLYNKADRLAERGPGARILNVGIPGEL</sequence>
<comment type="caution">
    <text evidence="9">The sequence shown here is derived from an EMBL/GenBank/DDBJ whole genome shotgun (WGS) entry which is preliminary data.</text>
</comment>
<dbReference type="PROSITE" id="PS50937">
    <property type="entry name" value="HTH_MERR_2"/>
    <property type="match status" value="1"/>
</dbReference>
<evidence type="ECO:0000256" key="1">
    <source>
        <dbReference type="ARBA" id="ARBA00022714"/>
    </source>
</evidence>
<keyword evidence="6" id="KW-0238">DNA-binding</keyword>
<keyword evidence="2" id="KW-0479">Metal-binding</keyword>
<dbReference type="OrthoDB" id="9802944at2"/>
<dbReference type="Pfam" id="PF09278">
    <property type="entry name" value="MerR-DNA-bind"/>
    <property type="match status" value="1"/>
</dbReference>
<evidence type="ECO:0000256" key="7">
    <source>
        <dbReference type="ARBA" id="ARBA00023163"/>
    </source>
</evidence>
<dbReference type="InterPro" id="IPR010211">
    <property type="entry name" value="Redox-sen_tscrpt-act_SoxR"/>
</dbReference>
<dbReference type="NCBIfam" id="TIGR01950">
    <property type="entry name" value="SoxR"/>
    <property type="match status" value="1"/>
</dbReference>
<dbReference type="InterPro" id="IPR047057">
    <property type="entry name" value="MerR_fam"/>
</dbReference>
<dbReference type="GO" id="GO:0003700">
    <property type="term" value="F:DNA-binding transcription factor activity"/>
    <property type="evidence" value="ECO:0007669"/>
    <property type="project" value="InterPro"/>
</dbReference>
<dbReference type="GO" id="GO:0051537">
    <property type="term" value="F:2 iron, 2 sulfur cluster binding"/>
    <property type="evidence" value="ECO:0007669"/>
    <property type="project" value="UniProtKB-KW"/>
</dbReference>
<dbReference type="GO" id="GO:0006979">
    <property type="term" value="P:response to oxidative stress"/>
    <property type="evidence" value="ECO:0007669"/>
    <property type="project" value="InterPro"/>
</dbReference>
<dbReference type="SUPFAM" id="SSF46955">
    <property type="entry name" value="Putative DNA-binding domain"/>
    <property type="match status" value="1"/>
</dbReference>
<evidence type="ECO:0000259" key="8">
    <source>
        <dbReference type="PROSITE" id="PS50937"/>
    </source>
</evidence>
<dbReference type="Gene3D" id="1.10.1660.10">
    <property type="match status" value="1"/>
</dbReference>
<dbReference type="GO" id="GO:0003677">
    <property type="term" value="F:DNA binding"/>
    <property type="evidence" value="ECO:0007669"/>
    <property type="project" value="UniProtKB-KW"/>
</dbReference>
<keyword evidence="1" id="KW-0001">2Fe-2S</keyword>
<proteinExistence type="predicted"/>
<dbReference type="AlphaFoldDB" id="A0A4R7TA51"/>
<evidence type="ECO:0000256" key="4">
    <source>
        <dbReference type="ARBA" id="ARBA00023014"/>
    </source>
</evidence>
<evidence type="ECO:0000256" key="2">
    <source>
        <dbReference type="ARBA" id="ARBA00022723"/>
    </source>
</evidence>
<evidence type="ECO:0000313" key="9">
    <source>
        <dbReference type="EMBL" id="TDU88864.1"/>
    </source>
</evidence>